<protein>
    <submittedName>
        <fullName evidence="5">AraC family transcriptional regulator</fullName>
    </submittedName>
</protein>
<keyword evidence="2" id="KW-0238">DNA-binding</keyword>
<evidence type="ECO:0000256" key="2">
    <source>
        <dbReference type="ARBA" id="ARBA00023125"/>
    </source>
</evidence>
<evidence type="ECO:0000259" key="4">
    <source>
        <dbReference type="PROSITE" id="PS01124"/>
    </source>
</evidence>
<name>A0ABS1QYY1_9SPHI</name>
<keyword evidence="6" id="KW-1185">Reference proteome</keyword>
<reference evidence="5 6" key="1">
    <citation type="submission" date="2021-01" db="EMBL/GenBank/DDBJ databases">
        <title>C459-1 draft genome sequence.</title>
        <authorList>
            <person name="Zhang X.-F."/>
        </authorList>
    </citation>
    <scope>NUCLEOTIDE SEQUENCE [LARGE SCALE GENOMIC DNA]</scope>
    <source>
        <strain evidence="6">C459-1</strain>
    </source>
</reference>
<dbReference type="EMBL" id="JAERTY010000001">
    <property type="protein sequence ID" value="MBL1407519.1"/>
    <property type="molecule type" value="Genomic_DNA"/>
</dbReference>
<evidence type="ECO:0000256" key="1">
    <source>
        <dbReference type="ARBA" id="ARBA00023015"/>
    </source>
</evidence>
<dbReference type="PANTHER" id="PTHR43280">
    <property type="entry name" value="ARAC-FAMILY TRANSCRIPTIONAL REGULATOR"/>
    <property type="match status" value="1"/>
</dbReference>
<dbReference type="SMART" id="SM00342">
    <property type="entry name" value="HTH_ARAC"/>
    <property type="match status" value="1"/>
</dbReference>
<accession>A0ABS1QYY1</accession>
<dbReference type="PANTHER" id="PTHR43280:SF2">
    <property type="entry name" value="HTH-TYPE TRANSCRIPTIONAL REGULATOR EXSA"/>
    <property type="match status" value="1"/>
</dbReference>
<dbReference type="Gene3D" id="1.10.10.60">
    <property type="entry name" value="Homeodomain-like"/>
    <property type="match status" value="1"/>
</dbReference>
<dbReference type="InterPro" id="IPR009057">
    <property type="entry name" value="Homeodomain-like_sf"/>
</dbReference>
<evidence type="ECO:0000313" key="6">
    <source>
        <dbReference type="Proteomes" id="UP000625283"/>
    </source>
</evidence>
<sequence length="335" mass="38930">MKRSVIIKLQQILDKVVNINCLEQLMPNPILRDSQTSYWKRGVDEAILQEFDTLEVFLSCLDTLFCEERTIPIKVKLYDIHVLYTLEASAAIRLYDAQGHLISQQSCGRGMYYYLPPGHYSLTIPAGKSQLFGYYFQSKTFRKKNKKPYVFLHDLLRSRRAQVEEVVVSKDFKVGKRTRMYIRALCRGLKKRKLKNESFVFGIIHDLIDLSAEKISEEETKMSYDLKIAIQARKLLAMHIEEKGQETQINLLADDLKLDLDTVNRYHKQHFGKCLRELRTDLLLTRAKRLLDSGMGATKTAYELNYNSRDAFGRFLKKHSNQTPSEYLQSLDSAP</sequence>
<dbReference type="SUPFAM" id="SSF46689">
    <property type="entry name" value="Homeodomain-like"/>
    <property type="match status" value="1"/>
</dbReference>
<organism evidence="5 6">
    <name type="scientific">Sphingobacterium faecale</name>
    <dbReference type="NCBI Taxonomy" id="2803775"/>
    <lineage>
        <taxon>Bacteria</taxon>
        <taxon>Pseudomonadati</taxon>
        <taxon>Bacteroidota</taxon>
        <taxon>Sphingobacteriia</taxon>
        <taxon>Sphingobacteriales</taxon>
        <taxon>Sphingobacteriaceae</taxon>
        <taxon>Sphingobacterium</taxon>
    </lineage>
</organism>
<dbReference type="PROSITE" id="PS01124">
    <property type="entry name" value="HTH_ARAC_FAMILY_2"/>
    <property type="match status" value="1"/>
</dbReference>
<gene>
    <name evidence="5" type="ORF">JKG61_02010</name>
</gene>
<proteinExistence type="predicted"/>
<comment type="caution">
    <text evidence="5">The sequence shown here is derived from an EMBL/GenBank/DDBJ whole genome shotgun (WGS) entry which is preliminary data.</text>
</comment>
<evidence type="ECO:0000313" key="5">
    <source>
        <dbReference type="EMBL" id="MBL1407519.1"/>
    </source>
</evidence>
<dbReference type="Pfam" id="PF12833">
    <property type="entry name" value="HTH_18"/>
    <property type="match status" value="1"/>
</dbReference>
<keyword evidence="3" id="KW-0804">Transcription</keyword>
<feature type="domain" description="HTH araC/xylS-type" evidence="4">
    <location>
        <begin position="230"/>
        <end position="330"/>
    </location>
</feature>
<dbReference type="RefSeq" id="WP_202101314.1">
    <property type="nucleotide sequence ID" value="NZ_JAERTY010000001.1"/>
</dbReference>
<evidence type="ECO:0000256" key="3">
    <source>
        <dbReference type="ARBA" id="ARBA00023163"/>
    </source>
</evidence>
<dbReference type="Proteomes" id="UP000625283">
    <property type="component" value="Unassembled WGS sequence"/>
</dbReference>
<dbReference type="InterPro" id="IPR018060">
    <property type="entry name" value="HTH_AraC"/>
</dbReference>
<keyword evidence="1" id="KW-0805">Transcription regulation</keyword>